<evidence type="ECO:0000256" key="1">
    <source>
        <dbReference type="SAM" id="MobiDB-lite"/>
    </source>
</evidence>
<dbReference type="GO" id="GO:0009507">
    <property type="term" value="C:chloroplast"/>
    <property type="evidence" value="ECO:0007669"/>
    <property type="project" value="TreeGrafter"/>
</dbReference>
<dbReference type="AlphaFoldDB" id="A0A8X7WEL4"/>
<sequence length="170" mass="18886">MQATKSAKAKLRLLCTFPAGQQGSEKTIRRYSLPSSVSKNSGGKTGKKTEKPLSNGPMVCVPRIPNKIFSQNNVDEVIPRFLSTNYSIELFLGFVGKTAAPEAIRLTTFVFFVNDAKLFSDTYRRYMEKELCIDASFAGTPIRLLWRSRKRSDNSGGGGGTMRMSSRSRE</sequence>
<dbReference type="Pfam" id="PF14714">
    <property type="entry name" value="KH_dom-like"/>
    <property type="match status" value="1"/>
</dbReference>
<dbReference type="PANTHER" id="PTHR43834">
    <property type="entry name" value="GTPASE DER"/>
    <property type="match status" value="1"/>
</dbReference>
<dbReference type="OrthoDB" id="8954335at2759"/>
<dbReference type="InterPro" id="IPR032859">
    <property type="entry name" value="KH_dom-like"/>
</dbReference>
<organism evidence="3 4">
    <name type="scientific">Brassica carinata</name>
    <name type="common">Ethiopian mustard</name>
    <name type="synonym">Abyssinian cabbage</name>
    <dbReference type="NCBI Taxonomy" id="52824"/>
    <lineage>
        <taxon>Eukaryota</taxon>
        <taxon>Viridiplantae</taxon>
        <taxon>Streptophyta</taxon>
        <taxon>Embryophyta</taxon>
        <taxon>Tracheophyta</taxon>
        <taxon>Spermatophyta</taxon>
        <taxon>Magnoliopsida</taxon>
        <taxon>eudicotyledons</taxon>
        <taxon>Gunneridae</taxon>
        <taxon>Pentapetalae</taxon>
        <taxon>rosids</taxon>
        <taxon>malvids</taxon>
        <taxon>Brassicales</taxon>
        <taxon>Brassicaceae</taxon>
        <taxon>Brassiceae</taxon>
        <taxon>Brassica</taxon>
    </lineage>
</organism>
<evidence type="ECO:0000313" key="4">
    <source>
        <dbReference type="Proteomes" id="UP000886595"/>
    </source>
</evidence>
<comment type="caution">
    <text evidence="3">The sequence shown here is derived from an EMBL/GenBank/DDBJ whole genome shotgun (WGS) entry which is preliminary data.</text>
</comment>
<accession>A0A8X7WEL4</accession>
<feature type="domain" description="GTPase Der C-terminal KH-domain-like" evidence="2">
    <location>
        <begin position="104"/>
        <end position="147"/>
    </location>
</feature>
<feature type="region of interest" description="Disordered" evidence="1">
    <location>
        <begin position="150"/>
        <end position="170"/>
    </location>
</feature>
<feature type="region of interest" description="Disordered" evidence="1">
    <location>
        <begin position="26"/>
        <end position="56"/>
    </location>
</feature>
<keyword evidence="4" id="KW-1185">Reference proteome</keyword>
<dbReference type="InterPro" id="IPR015946">
    <property type="entry name" value="KH_dom-like_a/b"/>
</dbReference>
<dbReference type="PANTHER" id="PTHR43834:SF2">
    <property type="entry name" value="GTPASE DER"/>
    <property type="match status" value="1"/>
</dbReference>
<gene>
    <name evidence="3" type="ORF">Bca52824_011022</name>
</gene>
<protein>
    <recommendedName>
        <fullName evidence="2">GTPase Der C-terminal KH-domain-like domain-containing protein</fullName>
    </recommendedName>
</protein>
<dbReference type="Proteomes" id="UP000886595">
    <property type="component" value="Unassembled WGS sequence"/>
</dbReference>
<dbReference type="EMBL" id="JAAMPC010000002">
    <property type="protein sequence ID" value="KAG2328294.1"/>
    <property type="molecule type" value="Genomic_DNA"/>
</dbReference>
<evidence type="ECO:0000313" key="3">
    <source>
        <dbReference type="EMBL" id="KAG2328294.1"/>
    </source>
</evidence>
<evidence type="ECO:0000259" key="2">
    <source>
        <dbReference type="Pfam" id="PF14714"/>
    </source>
</evidence>
<name>A0A8X7WEL4_BRACI</name>
<dbReference type="Gene3D" id="3.30.300.20">
    <property type="match status" value="1"/>
</dbReference>
<proteinExistence type="predicted"/>
<reference evidence="3 4" key="1">
    <citation type="submission" date="2020-02" db="EMBL/GenBank/DDBJ databases">
        <authorList>
            <person name="Ma Q."/>
            <person name="Huang Y."/>
            <person name="Song X."/>
            <person name="Pei D."/>
        </authorList>
    </citation>
    <scope>NUCLEOTIDE SEQUENCE [LARGE SCALE GENOMIC DNA]</scope>
    <source>
        <strain evidence="3">Sxm20200214</strain>
        <tissue evidence="3">Leaf</tissue>
    </source>
</reference>